<protein>
    <recommendedName>
        <fullName evidence="2">Response regulatory domain-containing protein</fullName>
    </recommendedName>
</protein>
<dbReference type="EMBL" id="MFNE01000046">
    <property type="protein sequence ID" value="OGG93658.1"/>
    <property type="molecule type" value="Genomic_DNA"/>
</dbReference>
<dbReference type="CDD" id="cd17546">
    <property type="entry name" value="REC_hyHK_CKI1_RcsC-like"/>
    <property type="match status" value="1"/>
</dbReference>
<dbReference type="InterPro" id="IPR052048">
    <property type="entry name" value="ST_Response_Regulator"/>
</dbReference>
<evidence type="ECO:0000313" key="3">
    <source>
        <dbReference type="EMBL" id="OGG93658.1"/>
    </source>
</evidence>
<gene>
    <name evidence="3" type="ORF">A2527_11080</name>
</gene>
<evidence type="ECO:0000259" key="2">
    <source>
        <dbReference type="PROSITE" id="PS50110"/>
    </source>
</evidence>
<dbReference type="PROSITE" id="PS50110">
    <property type="entry name" value="RESPONSE_REGULATORY"/>
    <property type="match status" value="1"/>
</dbReference>
<dbReference type="Gene3D" id="3.40.50.2300">
    <property type="match status" value="1"/>
</dbReference>
<dbReference type="PANTHER" id="PTHR43228">
    <property type="entry name" value="TWO-COMPONENT RESPONSE REGULATOR"/>
    <property type="match status" value="1"/>
</dbReference>
<feature type="domain" description="Response regulatory" evidence="2">
    <location>
        <begin position="2"/>
        <end position="128"/>
    </location>
</feature>
<accession>A0A1F6G6C4</accession>
<dbReference type="AlphaFoldDB" id="A0A1F6G6C4"/>
<dbReference type="Pfam" id="PF00072">
    <property type="entry name" value="Response_reg"/>
    <property type="match status" value="1"/>
</dbReference>
<proteinExistence type="predicted"/>
<evidence type="ECO:0000313" key="4">
    <source>
        <dbReference type="Proteomes" id="UP000178449"/>
    </source>
</evidence>
<dbReference type="Proteomes" id="UP000178449">
    <property type="component" value="Unassembled WGS sequence"/>
</dbReference>
<dbReference type="STRING" id="1817772.A2527_11080"/>
<name>A0A1F6G6C4_9PROT</name>
<sequence>MKILIVDDDEINRKLLLALVKPFGAIELAEDGQIGLNQFNLAWDKGEPYEVIFLDIMMPQMNGHDCLAALRKSETVRGLNKGEGAKVVMVTALGDAHNVMSAFSAGAEYYLVKPIQQRKLSELMQEMGYHAQS</sequence>
<keyword evidence="1" id="KW-0597">Phosphoprotein</keyword>
<comment type="caution">
    <text evidence="3">The sequence shown here is derived from an EMBL/GenBank/DDBJ whole genome shotgun (WGS) entry which is preliminary data.</text>
</comment>
<organism evidence="3 4">
    <name type="scientific">Candidatus Lambdaproteobacteria bacterium RIFOXYD2_FULL_50_16</name>
    <dbReference type="NCBI Taxonomy" id="1817772"/>
    <lineage>
        <taxon>Bacteria</taxon>
        <taxon>Pseudomonadati</taxon>
        <taxon>Pseudomonadota</taxon>
        <taxon>Candidatus Lambdaproteobacteria</taxon>
    </lineage>
</organism>
<dbReference type="GO" id="GO:0000160">
    <property type="term" value="P:phosphorelay signal transduction system"/>
    <property type="evidence" value="ECO:0007669"/>
    <property type="project" value="InterPro"/>
</dbReference>
<feature type="modified residue" description="4-aspartylphosphate" evidence="1">
    <location>
        <position position="55"/>
    </location>
</feature>
<dbReference type="InterPro" id="IPR001789">
    <property type="entry name" value="Sig_transdc_resp-reg_receiver"/>
</dbReference>
<evidence type="ECO:0000256" key="1">
    <source>
        <dbReference type="PROSITE-ProRule" id="PRU00169"/>
    </source>
</evidence>
<dbReference type="PANTHER" id="PTHR43228:SF1">
    <property type="entry name" value="TWO-COMPONENT RESPONSE REGULATOR ARR22"/>
    <property type="match status" value="1"/>
</dbReference>
<dbReference type="SUPFAM" id="SSF52172">
    <property type="entry name" value="CheY-like"/>
    <property type="match status" value="1"/>
</dbReference>
<reference evidence="3 4" key="1">
    <citation type="journal article" date="2016" name="Nat. Commun.">
        <title>Thousands of microbial genomes shed light on interconnected biogeochemical processes in an aquifer system.</title>
        <authorList>
            <person name="Anantharaman K."/>
            <person name="Brown C.T."/>
            <person name="Hug L.A."/>
            <person name="Sharon I."/>
            <person name="Castelle C.J."/>
            <person name="Probst A.J."/>
            <person name="Thomas B.C."/>
            <person name="Singh A."/>
            <person name="Wilkins M.J."/>
            <person name="Karaoz U."/>
            <person name="Brodie E.L."/>
            <person name="Williams K.H."/>
            <person name="Hubbard S.S."/>
            <person name="Banfield J.F."/>
        </authorList>
    </citation>
    <scope>NUCLEOTIDE SEQUENCE [LARGE SCALE GENOMIC DNA]</scope>
</reference>
<dbReference type="SMART" id="SM00448">
    <property type="entry name" value="REC"/>
    <property type="match status" value="1"/>
</dbReference>
<dbReference type="InterPro" id="IPR011006">
    <property type="entry name" value="CheY-like_superfamily"/>
</dbReference>